<feature type="compositionally biased region" description="Polar residues" evidence="6">
    <location>
        <begin position="122"/>
        <end position="132"/>
    </location>
</feature>
<keyword evidence="9" id="KW-1185">Reference proteome</keyword>
<dbReference type="AlphaFoldDB" id="A0A674DE72"/>
<feature type="compositionally biased region" description="Basic residues" evidence="6">
    <location>
        <begin position="1"/>
        <end position="11"/>
    </location>
</feature>
<dbReference type="KEGG" id="stru:115184937"/>
<keyword evidence="3 5" id="KW-0238">DNA-binding</keyword>
<dbReference type="Pfam" id="PF02319">
    <property type="entry name" value="WHD_E2F_TDP"/>
    <property type="match status" value="1"/>
</dbReference>
<feature type="domain" description="E2F/DP family winged-helix DNA-binding" evidence="7">
    <location>
        <begin position="156"/>
        <end position="221"/>
    </location>
</feature>
<dbReference type="InterPro" id="IPR003316">
    <property type="entry name" value="E2F_WHTH_DNA-bd_dom"/>
</dbReference>
<dbReference type="GO" id="GO:0000981">
    <property type="term" value="F:DNA-binding transcription factor activity, RNA polymerase II-specific"/>
    <property type="evidence" value="ECO:0007669"/>
    <property type="project" value="TreeGrafter"/>
</dbReference>
<keyword evidence="2 5" id="KW-0805">Transcription regulation</keyword>
<dbReference type="Gene3D" id="1.10.10.10">
    <property type="entry name" value="Winged helix-like DNA-binding domain superfamily/Winged helix DNA-binding domain"/>
    <property type="match status" value="1"/>
</dbReference>
<dbReference type="OrthoDB" id="1743261at2759"/>
<dbReference type="Proteomes" id="UP000472277">
    <property type="component" value="Unassembled WGS sequence"/>
</dbReference>
<sequence>MWILEKKKKKVLQSSGGTKGHSSLMMRKGGASVPEKVLISGVGGSSMDKNRTVLTQYTNAPYYQILTPPPCPNQTNNVGVPDPTDGQLYTTPIGVSTNGTGQRPPLGRHPAKRRLELEESDQQYTRETNSGSRAKRATRLSLRGPKTPPSPLEKTRYDTSLGLLTQKFVQLLAQSSDGVVDLNRAAESLKVQKRRLYDITNVLDGVHLIKKSSKNNIQWMGCSLSPDGVARVQTPDSVGKELLELTQEEKRLDELLHISTHIIQQMTEDTPTRKFAYISYEDVKRIPSLKDQTVIVVKAPAETRLEVPDPAESLQVHLSSTQGPIEVFLCSDEHAPSSTLNDVALNGNGHPSSSYVNGNSSLSVLKVSQGGNNSSDNASISFSNALSRLPACSAVTVTPVSLLPLQDVDQEPFVSLSPSLLFEEDDYMLSLGEDNLFSYDLDQLPLEDLLCN</sequence>
<evidence type="ECO:0000256" key="4">
    <source>
        <dbReference type="ARBA" id="ARBA00023163"/>
    </source>
</evidence>
<comment type="similarity">
    <text evidence="1 5">Belongs to the E2F/DP family.</text>
</comment>
<dbReference type="Pfam" id="PF16421">
    <property type="entry name" value="E2F_CC-MB"/>
    <property type="match status" value="1"/>
</dbReference>
<dbReference type="GeneID" id="115184937"/>
<dbReference type="PANTHER" id="PTHR12081:SF44">
    <property type="entry name" value="TRANSCRIPTION FACTOR E2F3"/>
    <property type="match status" value="1"/>
</dbReference>
<evidence type="ECO:0000313" key="8">
    <source>
        <dbReference type="Ensembl" id="ENSSTUP00000093926.1"/>
    </source>
</evidence>
<proteinExistence type="inferred from homology"/>
<dbReference type="InterPro" id="IPR037241">
    <property type="entry name" value="E2F-DP_heterodim"/>
</dbReference>
<dbReference type="Ensembl" id="ENSSTUT00000100522.1">
    <property type="protein sequence ID" value="ENSSTUP00000093926.1"/>
    <property type="gene ID" value="ENSSTUG00000041849.1"/>
</dbReference>
<dbReference type="CDD" id="cd14660">
    <property type="entry name" value="E2F_DD"/>
    <property type="match status" value="1"/>
</dbReference>
<evidence type="ECO:0000256" key="2">
    <source>
        <dbReference type="ARBA" id="ARBA00023015"/>
    </source>
</evidence>
<dbReference type="InterPro" id="IPR032198">
    <property type="entry name" value="E2F_CC-MB"/>
</dbReference>
<keyword evidence="5" id="KW-0539">Nucleus</keyword>
<dbReference type="RefSeq" id="XP_029601374.1">
    <property type="nucleotide sequence ID" value="XM_029745514.1"/>
</dbReference>
<evidence type="ECO:0000313" key="9">
    <source>
        <dbReference type="Proteomes" id="UP000472277"/>
    </source>
</evidence>
<evidence type="ECO:0000256" key="5">
    <source>
        <dbReference type="RuleBase" id="RU003796"/>
    </source>
</evidence>
<dbReference type="PANTHER" id="PTHR12081">
    <property type="entry name" value="TRANSCRIPTION FACTOR E2F"/>
    <property type="match status" value="1"/>
</dbReference>
<organism evidence="8 9">
    <name type="scientific">Salmo trutta</name>
    <name type="common">Brown trout</name>
    <dbReference type="NCBI Taxonomy" id="8032"/>
    <lineage>
        <taxon>Eukaryota</taxon>
        <taxon>Metazoa</taxon>
        <taxon>Chordata</taxon>
        <taxon>Craniata</taxon>
        <taxon>Vertebrata</taxon>
        <taxon>Euteleostomi</taxon>
        <taxon>Actinopterygii</taxon>
        <taxon>Neopterygii</taxon>
        <taxon>Teleostei</taxon>
        <taxon>Protacanthopterygii</taxon>
        <taxon>Salmoniformes</taxon>
        <taxon>Salmonidae</taxon>
        <taxon>Salmoninae</taxon>
        <taxon>Salmo</taxon>
    </lineage>
</organism>
<keyword evidence="4 5" id="KW-0804">Transcription</keyword>
<reference evidence="8" key="1">
    <citation type="submission" date="2025-08" db="UniProtKB">
        <authorList>
            <consortium name="Ensembl"/>
        </authorList>
    </citation>
    <scope>IDENTIFICATION</scope>
</reference>
<feature type="region of interest" description="Disordered" evidence="6">
    <location>
        <begin position="73"/>
        <end position="154"/>
    </location>
</feature>
<feature type="region of interest" description="Disordered" evidence="6">
    <location>
        <begin position="1"/>
        <end position="29"/>
    </location>
</feature>
<dbReference type="SUPFAM" id="SSF46785">
    <property type="entry name" value="Winged helix' DNA-binding domain"/>
    <property type="match status" value="1"/>
</dbReference>
<dbReference type="FunFam" id="1.10.10.10:FF:000008">
    <property type="entry name" value="E2F transcription factor 1"/>
    <property type="match status" value="1"/>
</dbReference>
<dbReference type="GeneTree" id="ENSGT00940000155115"/>
<comment type="subcellular location">
    <subcellularLocation>
        <location evidence="5">Nucleus</location>
    </subcellularLocation>
</comment>
<feature type="compositionally biased region" description="Polar residues" evidence="6">
    <location>
        <begin position="87"/>
        <end position="101"/>
    </location>
</feature>
<dbReference type="InterPro" id="IPR015633">
    <property type="entry name" value="E2F"/>
</dbReference>
<dbReference type="GO" id="GO:0090575">
    <property type="term" value="C:RNA polymerase II transcription regulator complex"/>
    <property type="evidence" value="ECO:0007669"/>
    <property type="project" value="TreeGrafter"/>
</dbReference>
<dbReference type="SMART" id="SM01372">
    <property type="entry name" value="E2F_TDP"/>
    <property type="match status" value="1"/>
</dbReference>
<dbReference type="Gene3D" id="6.10.250.540">
    <property type="match status" value="1"/>
</dbReference>
<dbReference type="SUPFAM" id="SSF144074">
    <property type="entry name" value="E2F-DP heterodimerization region"/>
    <property type="match status" value="1"/>
</dbReference>
<gene>
    <name evidence="8" type="primary">LOC115184937</name>
</gene>
<dbReference type="OMA" id="FEEDDYM"/>
<dbReference type="InParanoid" id="A0A674DE72"/>
<evidence type="ECO:0000256" key="6">
    <source>
        <dbReference type="SAM" id="MobiDB-lite"/>
    </source>
</evidence>
<dbReference type="InterPro" id="IPR036388">
    <property type="entry name" value="WH-like_DNA-bd_sf"/>
</dbReference>
<dbReference type="GO" id="GO:0046983">
    <property type="term" value="F:protein dimerization activity"/>
    <property type="evidence" value="ECO:0007669"/>
    <property type="project" value="InterPro"/>
</dbReference>
<dbReference type="GO" id="GO:0000978">
    <property type="term" value="F:RNA polymerase II cis-regulatory region sequence-specific DNA binding"/>
    <property type="evidence" value="ECO:0007669"/>
    <property type="project" value="InterPro"/>
</dbReference>
<protein>
    <submittedName>
        <fullName evidence="8">E2F transcription factor 3</fullName>
    </submittedName>
</protein>
<evidence type="ECO:0000256" key="1">
    <source>
        <dbReference type="ARBA" id="ARBA00010940"/>
    </source>
</evidence>
<accession>A0A674DE72</accession>
<evidence type="ECO:0000256" key="3">
    <source>
        <dbReference type="ARBA" id="ARBA00023125"/>
    </source>
</evidence>
<reference evidence="8" key="2">
    <citation type="submission" date="2025-09" db="UniProtKB">
        <authorList>
            <consortium name="Ensembl"/>
        </authorList>
    </citation>
    <scope>IDENTIFICATION</scope>
</reference>
<dbReference type="InterPro" id="IPR036390">
    <property type="entry name" value="WH_DNA-bd_sf"/>
</dbReference>
<name>A0A674DE72_SALTR</name>
<evidence type="ECO:0000259" key="7">
    <source>
        <dbReference type="SMART" id="SM01372"/>
    </source>
</evidence>